<evidence type="ECO:0000259" key="4">
    <source>
        <dbReference type="PROSITE" id="PS50932"/>
    </source>
</evidence>
<dbReference type="PANTHER" id="PTHR30146">
    <property type="entry name" value="LACI-RELATED TRANSCRIPTIONAL REPRESSOR"/>
    <property type="match status" value="1"/>
</dbReference>
<dbReference type="Gene3D" id="1.10.260.40">
    <property type="entry name" value="lambda repressor-like DNA-binding domains"/>
    <property type="match status" value="1"/>
</dbReference>
<dbReference type="Pfam" id="PF00356">
    <property type="entry name" value="LacI"/>
    <property type="match status" value="1"/>
</dbReference>
<evidence type="ECO:0000313" key="5">
    <source>
        <dbReference type="EMBL" id="WND03582.1"/>
    </source>
</evidence>
<protein>
    <submittedName>
        <fullName evidence="5">LacI family DNA-binding transcriptional regulator</fullName>
    </submittedName>
</protein>
<dbReference type="KEGG" id="tmk:QGN29_04240"/>
<dbReference type="GO" id="GO:0003700">
    <property type="term" value="F:DNA-binding transcription factor activity"/>
    <property type="evidence" value="ECO:0007669"/>
    <property type="project" value="TreeGrafter"/>
</dbReference>
<dbReference type="Pfam" id="PF13377">
    <property type="entry name" value="Peripla_BP_3"/>
    <property type="match status" value="1"/>
</dbReference>
<gene>
    <name evidence="5" type="ORF">QGN29_04240</name>
</gene>
<sequence length="334" mass="37157">MATIYEVSKLAGVSLATVSRVINGNEKVRDVTRKKVMKAVEELNYRPNSVAKSLASNKTDSIGILVSELHGPIFGSMMSEIEATLRNAGKHVIFTAGHSDEQSEREGIEFLLNRNCDALILHVEAISDADLVAYQARAKTPFIFLNHFIDALPDNCIYLNNELGGQLSAQALIDKGHKHLAYIAGPFWKQDANERFRGFKNSLEAAEFILDDDLVFEGDYHEDSGYLGMKQILETKKPFTGVACANDEMAAGAMRAIREAGITIPDDISIVGFDNIIFTRFMSPKLTTIHFPIDAMGKMAAQLVMKRLYGMEMKDPVQYQFDPTLIERESIRSL</sequence>
<evidence type="ECO:0000256" key="1">
    <source>
        <dbReference type="ARBA" id="ARBA00023015"/>
    </source>
</evidence>
<dbReference type="InterPro" id="IPR000843">
    <property type="entry name" value="HTH_LacI"/>
</dbReference>
<dbReference type="SMART" id="SM00354">
    <property type="entry name" value="HTH_LACI"/>
    <property type="match status" value="1"/>
</dbReference>
<organism evidence="5 6">
    <name type="scientific">Temperatibacter marinus</name>
    <dbReference type="NCBI Taxonomy" id="1456591"/>
    <lineage>
        <taxon>Bacteria</taxon>
        <taxon>Pseudomonadati</taxon>
        <taxon>Pseudomonadota</taxon>
        <taxon>Alphaproteobacteria</taxon>
        <taxon>Kordiimonadales</taxon>
        <taxon>Temperatibacteraceae</taxon>
        <taxon>Temperatibacter</taxon>
    </lineage>
</organism>
<keyword evidence="6" id="KW-1185">Reference proteome</keyword>
<evidence type="ECO:0000313" key="6">
    <source>
        <dbReference type="Proteomes" id="UP001268683"/>
    </source>
</evidence>
<evidence type="ECO:0000256" key="2">
    <source>
        <dbReference type="ARBA" id="ARBA00023125"/>
    </source>
</evidence>
<dbReference type="PRINTS" id="PR00036">
    <property type="entry name" value="HTHLACI"/>
</dbReference>
<accession>A0AA52EJB9</accession>
<dbReference type="PANTHER" id="PTHR30146:SF109">
    <property type="entry name" value="HTH-TYPE TRANSCRIPTIONAL REGULATOR GALS"/>
    <property type="match status" value="1"/>
</dbReference>
<keyword evidence="1" id="KW-0805">Transcription regulation</keyword>
<feature type="domain" description="HTH lacI-type" evidence="4">
    <location>
        <begin position="2"/>
        <end position="56"/>
    </location>
</feature>
<dbReference type="GO" id="GO:0000976">
    <property type="term" value="F:transcription cis-regulatory region binding"/>
    <property type="evidence" value="ECO:0007669"/>
    <property type="project" value="TreeGrafter"/>
</dbReference>
<evidence type="ECO:0000256" key="3">
    <source>
        <dbReference type="ARBA" id="ARBA00023163"/>
    </source>
</evidence>
<dbReference type="EMBL" id="CP123872">
    <property type="protein sequence ID" value="WND03582.1"/>
    <property type="molecule type" value="Genomic_DNA"/>
</dbReference>
<dbReference type="InterPro" id="IPR046335">
    <property type="entry name" value="LacI/GalR-like_sensor"/>
</dbReference>
<keyword evidence="2 5" id="KW-0238">DNA-binding</keyword>
<dbReference type="CDD" id="cd06270">
    <property type="entry name" value="PBP1_GalS-like"/>
    <property type="match status" value="1"/>
</dbReference>
<dbReference type="Proteomes" id="UP001268683">
    <property type="component" value="Chromosome"/>
</dbReference>
<dbReference type="InterPro" id="IPR028082">
    <property type="entry name" value="Peripla_BP_I"/>
</dbReference>
<dbReference type="PROSITE" id="PS50932">
    <property type="entry name" value="HTH_LACI_2"/>
    <property type="match status" value="1"/>
</dbReference>
<dbReference type="RefSeq" id="WP_310799435.1">
    <property type="nucleotide sequence ID" value="NZ_CP123872.1"/>
</dbReference>
<dbReference type="Gene3D" id="3.40.50.2300">
    <property type="match status" value="2"/>
</dbReference>
<name>A0AA52EJB9_9PROT</name>
<reference evidence="5" key="1">
    <citation type="submission" date="2023-04" db="EMBL/GenBank/DDBJ databases">
        <title>Complete genome sequence of Temperatibacter marinus.</title>
        <authorList>
            <person name="Rong J.-C."/>
            <person name="Yi M.-L."/>
            <person name="Zhao Q."/>
        </authorList>
    </citation>
    <scope>NUCLEOTIDE SEQUENCE</scope>
    <source>
        <strain evidence="5">NBRC 110045</strain>
    </source>
</reference>
<dbReference type="FunFam" id="1.10.260.40:FF:000002">
    <property type="entry name" value="HTH-type transcriptional repressor PurR"/>
    <property type="match status" value="1"/>
</dbReference>
<dbReference type="SUPFAM" id="SSF53822">
    <property type="entry name" value="Periplasmic binding protein-like I"/>
    <property type="match status" value="1"/>
</dbReference>
<keyword evidence="3" id="KW-0804">Transcription</keyword>
<dbReference type="SUPFAM" id="SSF47413">
    <property type="entry name" value="lambda repressor-like DNA-binding domains"/>
    <property type="match status" value="1"/>
</dbReference>
<proteinExistence type="predicted"/>
<dbReference type="CDD" id="cd01392">
    <property type="entry name" value="HTH_LacI"/>
    <property type="match status" value="1"/>
</dbReference>
<dbReference type="AlphaFoldDB" id="A0AA52EJB9"/>
<dbReference type="InterPro" id="IPR010982">
    <property type="entry name" value="Lambda_DNA-bd_dom_sf"/>
</dbReference>